<protein>
    <submittedName>
        <fullName evidence="2">M24 family metallopeptidase</fullName>
    </submittedName>
</protein>
<reference evidence="3" key="1">
    <citation type="journal article" date="2019" name="Int. J. Syst. Evol. Microbiol.">
        <title>The Global Catalogue of Microorganisms (GCM) 10K type strain sequencing project: providing services to taxonomists for standard genome sequencing and annotation.</title>
        <authorList>
            <consortium name="The Broad Institute Genomics Platform"/>
            <consortium name="The Broad Institute Genome Sequencing Center for Infectious Disease"/>
            <person name="Wu L."/>
            <person name="Ma J."/>
        </authorList>
    </citation>
    <scope>NUCLEOTIDE SEQUENCE [LARGE SCALE GENOMIC DNA]</scope>
    <source>
        <strain evidence="3">JCM 17137</strain>
    </source>
</reference>
<dbReference type="InterPro" id="IPR036005">
    <property type="entry name" value="Creatinase/aminopeptidase-like"/>
</dbReference>
<dbReference type="SUPFAM" id="SSF55920">
    <property type="entry name" value="Creatinase/aminopeptidase"/>
    <property type="match status" value="1"/>
</dbReference>
<dbReference type="PANTHER" id="PTHR46112">
    <property type="entry name" value="AMINOPEPTIDASE"/>
    <property type="match status" value="1"/>
</dbReference>
<dbReference type="Gene3D" id="3.40.350.10">
    <property type="entry name" value="Creatinase/prolidase N-terminal domain"/>
    <property type="match status" value="1"/>
</dbReference>
<dbReference type="InterPro" id="IPR029149">
    <property type="entry name" value="Creatin/AminoP/Spt16_N"/>
</dbReference>
<dbReference type="InterPro" id="IPR050659">
    <property type="entry name" value="Peptidase_M24B"/>
</dbReference>
<gene>
    <name evidence="2" type="ORF">GCM10022402_31730</name>
</gene>
<proteinExistence type="predicted"/>
<evidence type="ECO:0000313" key="3">
    <source>
        <dbReference type="Proteomes" id="UP001500908"/>
    </source>
</evidence>
<dbReference type="Pfam" id="PF00557">
    <property type="entry name" value="Peptidase_M24"/>
    <property type="match status" value="1"/>
</dbReference>
<organism evidence="2 3">
    <name type="scientific">Salinactinospora qingdaonensis</name>
    <dbReference type="NCBI Taxonomy" id="702744"/>
    <lineage>
        <taxon>Bacteria</taxon>
        <taxon>Bacillati</taxon>
        <taxon>Actinomycetota</taxon>
        <taxon>Actinomycetes</taxon>
        <taxon>Streptosporangiales</taxon>
        <taxon>Nocardiopsidaceae</taxon>
        <taxon>Salinactinospora</taxon>
    </lineage>
</organism>
<dbReference type="CDD" id="cd01066">
    <property type="entry name" value="APP_MetAP"/>
    <property type="match status" value="1"/>
</dbReference>
<feature type="domain" description="Peptidase M24" evidence="1">
    <location>
        <begin position="183"/>
        <end position="394"/>
    </location>
</feature>
<dbReference type="EMBL" id="BAABDD010000014">
    <property type="protein sequence ID" value="GAA3750212.1"/>
    <property type="molecule type" value="Genomic_DNA"/>
</dbReference>
<accession>A0ABP7G2U1</accession>
<comment type="caution">
    <text evidence="2">The sequence shown here is derived from an EMBL/GenBank/DDBJ whole genome shotgun (WGS) entry which is preliminary data.</text>
</comment>
<evidence type="ECO:0000313" key="2">
    <source>
        <dbReference type="EMBL" id="GAA3750212.1"/>
    </source>
</evidence>
<sequence length="412" mass="47012">MKEAFGALSTDWKEGINWDAVRSWRLRRAREAMHRHELGAMLCMYDENLRYISSTLTPGWNRLKPGLRYGILVESREPIVYEQGDIGLHLEVHNPWIPKSNIRHSYSWIKGAAGPAAEQQVEKFTQALLNDLEEAGVRDKPIGVDFIDVNMMRAFERAGIEWRDGMTPMMEARAVKSPDEIKAMRIVGAICDVLHYEFTQFLKPGLTENEVAAFGFKYLYDIPGMEDVEDVIVSSGPNAWPNWRNFSDRIIRPGELVIIDLAALTWNGFKSCVYRTYCVGGKPTAEMQRYYDEAHKWLWDSIEAVRPGATTRDIASKWPSAKEAWGYEEEDQAAANLWGHGLGLAQYDQPVISRIWSLDHPVEIQEGMVFALETQHGKLHEFGVRLEEMLVVNEDGPELLSSYKPHEIIAVD</sequence>
<keyword evidence="3" id="KW-1185">Reference proteome</keyword>
<dbReference type="InterPro" id="IPR000994">
    <property type="entry name" value="Pept_M24"/>
</dbReference>
<name>A0ABP7G2U1_9ACTN</name>
<dbReference type="PANTHER" id="PTHR46112:SF2">
    <property type="entry name" value="XAA-PRO AMINOPEPTIDASE P-RELATED"/>
    <property type="match status" value="1"/>
</dbReference>
<dbReference type="RefSeq" id="WP_344972526.1">
    <property type="nucleotide sequence ID" value="NZ_BAABDD010000014.1"/>
</dbReference>
<evidence type="ECO:0000259" key="1">
    <source>
        <dbReference type="Pfam" id="PF00557"/>
    </source>
</evidence>
<dbReference type="Proteomes" id="UP001500908">
    <property type="component" value="Unassembled WGS sequence"/>
</dbReference>
<dbReference type="Gene3D" id="3.90.230.10">
    <property type="entry name" value="Creatinase/methionine aminopeptidase superfamily"/>
    <property type="match status" value="1"/>
</dbReference>